<dbReference type="SUPFAM" id="SSF52518">
    <property type="entry name" value="Thiamin diphosphate-binding fold (THDP-binding)"/>
    <property type="match status" value="1"/>
</dbReference>
<dbReference type="Proteomes" id="UP000034213">
    <property type="component" value="Unassembled WGS sequence"/>
</dbReference>
<protein>
    <submittedName>
        <fullName evidence="5">Dehydrogenase E1 component</fullName>
    </submittedName>
</protein>
<evidence type="ECO:0000256" key="1">
    <source>
        <dbReference type="ARBA" id="ARBA00001964"/>
    </source>
</evidence>
<dbReference type="Pfam" id="PF00676">
    <property type="entry name" value="E1_dh"/>
    <property type="match status" value="1"/>
</dbReference>
<dbReference type="STRING" id="1618369.UV54_C0058G0002"/>
<comment type="cofactor">
    <cofactor evidence="1">
        <name>thiamine diphosphate</name>
        <dbReference type="ChEBI" id="CHEBI:58937"/>
    </cofactor>
</comment>
<dbReference type="InterPro" id="IPR050642">
    <property type="entry name" value="PDH_E1_Alpha_Subunit"/>
</dbReference>
<accession>A0A0G1E6G4</accession>
<proteinExistence type="predicted"/>
<dbReference type="AlphaFoldDB" id="A0A0G1E6G4"/>
<dbReference type="PATRIC" id="fig|1618369.3.peg.721"/>
<comment type="caution">
    <text evidence="5">The sequence shown here is derived from an EMBL/GenBank/DDBJ whole genome shotgun (WGS) entry which is preliminary data.</text>
</comment>
<sequence>MQKKLGHTELIKLYFTMLRIRRAQEKIAEIYPQTPRRIQCPVHLCIGQEAIPAGVCASLRKDDFAFSFYRGHGHYLAKGGDLKALFAELYGKVTGCSKGHGGSMHIIDTKVGFMGTSAIVGGQIPMAVGSALAFKLMKTDRVSVVFFGDGATEEGVFHEALNFASLKKLPVLFVCENNFYAVKAPLSARQPRDNIFERARSYGMPGIRINGNKVMDVYNRCQRAIDSCRRGGGPTLIECRTYRWRGHLENTFFSTDVLDGRSQEEMELWKARCPIKSFEQFLLSNRVLSLLDFEFILKDIDTEIAEAVQYAENSSFPEAGNGGEKCGH</sequence>
<evidence type="ECO:0000313" key="6">
    <source>
        <dbReference type="Proteomes" id="UP000034213"/>
    </source>
</evidence>
<dbReference type="InterPro" id="IPR029061">
    <property type="entry name" value="THDP-binding"/>
</dbReference>
<feature type="domain" description="Dehydrogenase E1 component" evidence="4">
    <location>
        <begin position="19"/>
        <end position="318"/>
    </location>
</feature>
<evidence type="ECO:0000259" key="4">
    <source>
        <dbReference type="Pfam" id="PF00676"/>
    </source>
</evidence>
<dbReference type="PANTHER" id="PTHR11516:SF60">
    <property type="entry name" value="PYRUVATE DEHYDROGENASE E1 COMPONENT SUBUNIT ALPHA"/>
    <property type="match status" value="1"/>
</dbReference>
<evidence type="ECO:0000256" key="2">
    <source>
        <dbReference type="ARBA" id="ARBA00023002"/>
    </source>
</evidence>
<organism evidence="5 6">
    <name type="scientific">Candidatus Beckwithbacteria bacterium GW2011_GWA2_43_10</name>
    <dbReference type="NCBI Taxonomy" id="1618369"/>
    <lineage>
        <taxon>Bacteria</taxon>
        <taxon>Candidatus Beckwithiibacteriota</taxon>
    </lineage>
</organism>
<dbReference type="Gene3D" id="3.40.50.970">
    <property type="match status" value="1"/>
</dbReference>
<gene>
    <name evidence="5" type="ORF">UV54_C0058G0002</name>
</gene>
<dbReference type="GO" id="GO:0004739">
    <property type="term" value="F:pyruvate dehydrogenase (acetyl-transferring) activity"/>
    <property type="evidence" value="ECO:0007669"/>
    <property type="project" value="TreeGrafter"/>
</dbReference>
<name>A0A0G1E6G4_9BACT</name>
<dbReference type="GO" id="GO:0006086">
    <property type="term" value="P:pyruvate decarboxylation to acetyl-CoA"/>
    <property type="evidence" value="ECO:0007669"/>
    <property type="project" value="TreeGrafter"/>
</dbReference>
<keyword evidence="2" id="KW-0560">Oxidoreductase</keyword>
<dbReference type="CDD" id="cd02000">
    <property type="entry name" value="TPP_E1_PDC_ADC_BCADC"/>
    <property type="match status" value="1"/>
</dbReference>
<dbReference type="PANTHER" id="PTHR11516">
    <property type="entry name" value="PYRUVATE DEHYDROGENASE E1 COMPONENT, ALPHA SUBUNIT BACTERIAL AND ORGANELLAR"/>
    <property type="match status" value="1"/>
</dbReference>
<reference evidence="5 6" key="1">
    <citation type="journal article" date="2015" name="Nature">
        <title>rRNA introns, odd ribosomes, and small enigmatic genomes across a large radiation of phyla.</title>
        <authorList>
            <person name="Brown C.T."/>
            <person name="Hug L.A."/>
            <person name="Thomas B.C."/>
            <person name="Sharon I."/>
            <person name="Castelle C.J."/>
            <person name="Singh A."/>
            <person name="Wilkins M.J."/>
            <person name="Williams K.H."/>
            <person name="Banfield J.F."/>
        </authorList>
    </citation>
    <scope>NUCLEOTIDE SEQUENCE [LARGE SCALE GENOMIC DNA]</scope>
</reference>
<evidence type="ECO:0000256" key="3">
    <source>
        <dbReference type="ARBA" id="ARBA00023052"/>
    </source>
</evidence>
<dbReference type="EMBL" id="LCEW01000058">
    <property type="protein sequence ID" value="KKS78601.1"/>
    <property type="molecule type" value="Genomic_DNA"/>
</dbReference>
<evidence type="ECO:0000313" key="5">
    <source>
        <dbReference type="EMBL" id="KKS78601.1"/>
    </source>
</evidence>
<keyword evidence="3" id="KW-0786">Thiamine pyrophosphate</keyword>
<dbReference type="InterPro" id="IPR001017">
    <property type="entry name" value="DH_E1"/>
</dbReference>